<dbReference type="Gene3D" id="3.40.190.10">
    <property type="entry name" value="Periplasmic binding protein-like II"/>
    <property type="match status" value="1"/>
</dbReference>
<dbReference type="AlphaFoldDB" id="A0A117LUK4"/>
<evidence type="ECO:0000313" key="6">
    <source>
        <dbReference type="Proteomes" id="UP000264215"/>
    </source>
</evidence>
<evidence type="ECO:0000313" key="5">
    <source>
        <dbReference type="Proteomes" id="UP000055014"/>
    </source>
</evidence>
<name>A0A117LUK4_9BACT</name>
<sequence>MNRRFLFVLLMAFLVSFTMLIANTIELEFWTHEDPNRTPLEERFIEEFQEMYPNVVIKRVTQSSTKIQELILTAFAANQGPDIFNMSIEDEFAYIVNGRVAPVSYEAAGFANKEDLLASYLPGTLDPVTYEGEVYGLPLEITNWCIFLNKKVFRDAGLDPEVDYPKTWEEMMEVSEKLTIREGEIITRRGFDFRYPYYLVAFMPLVEQMGGKLVSDDGKTAIINDEAWLNFLDYMAAWGPNGRNLGSPTYKNARSLFNMDNNDIGMCTSGLYQIARIKRDNPEFYDSGEFMVIPFPQFENAVNYVPAHFYGHYYMVNSQKPKENQEMAWKFISYMLSHAEEYLEEVAIIIPTNDLLESETFKNYPYSDVFISDLEKSTVVYFSESSAKIQSLIKEAVESVMLSGRSSQDALNTLRRKVQEVLDDQY</sequence>
<gene>
    <name evidence="1" type="ORF">DIT26_05875</name>
    <name evidence="2" type="ORF">XD86_0217</name>
    <name evidence="3" type="ORF">XE02_1634</name>
</gene>
<dbReference type="EMBL" id="DQBS01000136">
    <property type="protein sequence ID" value="HCO70095.1"/>
    <property type="molecule type" value="Genomic_DNA"/>
</dbReference>
<evidence type="ECO:0000313" key="3">
    <source>
        <dbReference type="EMBL" id="KUK84598.1"/>
    </source>
</evidence>
<keyword evidence="2" id="KW-0813">Transport</keyword>
<dbReference type="Proteomes" id="UP000055014">
    <property type="component" value="Unassembled WGS sequence"/>
</dbReference>
<accession>A0A117LUK4</accession>
<dbReference type="SUPFAM" id="SSF53850">
    <property type="entry name" value="Periplasmic binding protein-like II"/>
    <property type="match status" value="1"/>
</dbReference>
<proteinExistence type="predicted"/>
<dbReference type="InterPro" id="IPR006059">
    <property type="entry name" value="SBP"/>
</dbReference>
<reference evidence="4 5" key="2">
    <citation type="journal article" date="2015" name="MBio">
        <title>Genome-Resolved Metagenomic Analysis Reveals Roles for Candidate Phyla and Other Microbial Community Members in Biogeochemical Transformations in Oil Reservoirs.</title>
        <authorList>
            <person name="Hu P."/>
            <person name="Tom L."/>
            <person name="Singh A."/>
            <person name="Thomas B.C."/>
            <person name="Baker B.J."/>
            <person name="Piceno Y.M."/>
            <person name="Andersen G.L."/>
            <person name="Banfield J.F."/>
        </authorList>
    </citation>
    <scope>NUCLEOTIDE SEQUENCE [LARGE SCALE GENOMIC DNA]</scope>
</reference>
<dbReference type="Pfam" id="PF01547">
    <property type="entry name" value="SBP_bac_1"/>
    <property type="match status" value="1"/>
</dbReference>
<reference evidence="1 6" key="3">
    <citation type="journal article" date="2018" name="Nat. Biotechnol.">
        <title>A standardized bacterial taxonomy based on genome phylogeny substantially revises the tree of life.</title>
        <authorList>
            <person name="Parks D.H."/>
            <person name="Chuvochina M."/>
            <person name="Waite D.W."/>
            <person name="Rinke C."/>
            <person name="Skarshewski A."/>
            <person name="Chaumeil P.A."/>
            <person name="Hugenholtz P."/>
        </authorList>
    </citation>
    <scope>NUCLEOTIDE SEQUENCE [LARGE SCALE GENOMIC DNA]</scope>
    <source>
        <strain evidence="1">UBA9905</strain>
    </source>
</reference>
<keyword evidence="2" id="KW-0762">Sugar transport</keyword>
<dbReference type="Proteomes" id="UP000054260">
    <property type="component" value="Unassembled WGS sequence"/>
</dbReference>
<dbReference type="EMBL" id="LGGW01000244">
    <property type="protein sequence ID" value="KUK84598.1"/>
    <property type="molecule type" value="Genomic_DNA"/>
</dbReference>
<evidence type="ECO:0000313" key="2">
    <source>
        <dbReference type="EMBL" id="KUK68395.1"/>
    </source>
</evidence>
<dbReference type="PATRIC" id="fig|1236046.5.peg.106"/>
<evidence type="ECO:0000313" key="1">
    <source>
        <dbReference type="EMBL" id="HCO70095.1"/>
    </source>
</evidence>
<dbReference type="PANTHER" id="PTHR43649">
    <property type="entry name" value="ARABINOSE-BINDING PROTEIN-RELATED"/>
    <property type="match status" value="1"/>
</dbReference>
<dbReference type="Proteomes" id="UP000264215">
    <property type="component" value="Unassembled WGS sequence"/>
</dbReference>
<reference evidence="2" key="1">
    <citation type="journal article" date="2015" name="MBio">
        <title>Genome-resolved metagenomic analysis reveals roles for candidate phyla and other microbial community members in biogeochemical transformations in oil reservoirs.</title>
        <authorList>
            <person name="Hu P."/>
            <person name="Tom L."/>
            <person name="Singh A."/>
            <person name="Thomas B.C."/>
            <person name="Baker B.J."/>
            <person name="Piceno Y.M."/>
            <person name="Andersen G.L."/>
            <person name="Banfield J.F."/>
        </authorList>
    </citation>
    <scope>NUCLEOTIDE SEQUENCE [LARGE SCALE GENOMIC DNA]</scope>
    <source>
        <strain evidence="2">46_47</strain>
        <strain evidence="3">46_70</strain>
    </source>
</reference>
<protein>
    <submittedName>
        <fullName evidence="1">ABC transporter substrate-binding protein</fullName>
    </submittedName>
    <submittedName>
        <fullName evidence="2">ABC-type sugar transport system, periplasmic component</fullName>
    </submittedName>
</protein>
<organism evidence="2 4">
    <name type="scientific">Mesotoga infera</name>
    <dbReference type="NCBI Taxonomy" id="1236046"/>
    <lineage>
        <taxon>Bacteria</taxon>
        <taxon>Thermotogati</taxon>
        <taxon>Thermotogota</taxon>
        <taxon>Thermotogae</taxon>
        <taxon>Kosmotogales</taxon>
        <taxon>Kosmotogaceae</taxon>
        <taxon>Mesotoga</taxon>
    </lineage>
</organism>
<comment type="caution">
    <text evidence="2">The sequence shown here is derived from an EMBL/GenBank/DDBJ whole genome shotgun (WGS) entry which is preliminary data.</text>
</comment>
<dbReference type="EMBL" id="LGGH01000016">
    <property type="protein sequence ID" value="KUK68395.1"/>
    <property type="molecule type" value="Genomic_DNA"/>
</dbReference>
<dbReference type="InterPro" id="IPR050490">
    <property type="entry name" value="Bact_solute-bd_prot1"/>
</dbReference>
<dbReference type="PANTHER" id="PTHR43649:SF12">
    <property type="entry name" value="DIACETYLCHITOBIOSE BINDING PROTEIN DASA"/>
    <property type="match status" value="1"/>
</dbReference>
<evidence type="ECO:0000313" key="4">
    <source>
        <dbReference type="Proteomes" id="UP000054260"/>
    </source>
</evidence>